<dbReference type="GeneID" id="73336502"/>
<keyword evidence="2" id="KW-1133">Transmembrane helix</keyword>
<keyword evidence="2" id="KW-0812">Transmembrane</keyword>
<feature type="region of interest" description="Disordered" evidence="1">
    <location>
        <begin position="328"/>
        <end position="348"/>
    </location>
</feature>
<gene>
    <name evidence="3" type="ORF">CLUP02_02460</name>
</gene>
<feature type="transmembrane region" description="Helical" evidence="2">
    <location>
        <begin position="1332"/>
        <end position="1352"/>
    </location>
</feature>
<reference evidence="3" key="1">
    <citation type="journal article" date="2021" name="Mol. Plant Microbe Interact.">
        <title>Complete Genome Sequence of the Plant-Pathogenic Fungus Colletotrichum lupini.</title>
        <authorList>
            <person name="Baroncelli R."/>
            <person name="Pensec F."/>
            <person name="Da Lio D."/>
            <person name="Boufleur T."/>
            <person name="Vicente I."/>
            <person name="Sarrocco S."/>
            <person name="Picot A."/>
            <person name="Baraldi E."/>
            <person name="Sukno S."/>
            <person name="Thon M."/>
            <person name="Le Floch G."/>
        </authorList>
    </citation>
    <scope>NUCLEOTIDE SEQUENCE</scope>
    <source>
        <strain evidence="3">IMI 504893</strain>
    </source>
</reference>
<evidence type="ECO:0000313" key="3">
    <source>
        <dbReference type="EMBL" id="UQC76994.1"/>
    </source>
</evidence>
<organism evidence="3 4">
    <name type="scientific">Colletotrichum lupini</name>
    <dbReference type="NCBI Taxonomy" id="145971"/>
    <lineage>
        <taxon>Eukaryota</taxon>
        <taxon>Fungi</taxon>
        <taxon>Dikarya</taxon>
        <taxon>Ascomycota</taxon>
        <taxon>Pezizomycotina</taxon>
        <taxon>Sordariomycetes</taxon>
        <taxon>Hypocreomycetidae</taxon>
        <taxon>Glomerellales</taxon>
        <taxon>Glomerellaceae</taxon>
        <taxon>Colletotrichum</taxon>
        <taxon>Colletotrichum acutatum species complex</taxon>
    </lineage>
</organism>
<sequence>MGEGRSEGTEHLQLQMGKNDVPLASHLNSGDDAAGGAEAATSFHQRPILPTYLTFVDCHALMAIESAGTDVVCLCRVALSRPRTKLLPAAAVDGLTGLSPVHIEPRQLQRSSTFKQPGAGFMPSPLQHGAAPPPPSQADVTRRSHAIKGILLSIDSPSLYSYIASSPHAQYLDTAADDCQTTANIIRLIVSAPAYQTHPPTPCKSIEWLHSTVDWPWVQFAFHGLSVSPPLPASLRERSVSPRAMKHLSRPQITYTCNLEDRYAQEHWAASIPAFTLSTSTTRTHCAMRMTFWHFARLSRGKHESHVAATHTPILSFPHAQLGIHESATQRHRRRPWRQNGGTNSPYSGLTSHYVSKEFAPKSTDTRELLGTPRSPSLDNPFQTIIAYTGTAGSASRSIPAGRFGDFDMAKSPDVQYQNMTMPASLNGKGCSRCLKMPRSLAKTANGKSAISAVVNYGHFGLDGGKHGGPRPVPDPWLTLLVGDNWQILFFTWSNMRPITIFNWLPPCGPDTCTVKIGYGVWGTSGCETEHSPAQHRDIDQLKQQSCDSGSSKIGAHSFGNDTDMGATKDCNPHTPPVFRRLIAWPRRRGRLLHDFREPRLGRVSVCSQKQLLETPTSDDYYRSLQISSPVGVACRDAALRTDGCFITERTFETTVYAIWSQWSDCRTQFRVVIPAKIASIKQSGLFPPIDRPSTTPTVCASRMTSHIGDRTAAGSVTLYLPSSIFGASNESFEVLNTVSMDHCPESRLQEMWLRPPLSILWGDEAYGHPLGLQSYTQSMGRLHDWPALFDLTLTTIVRFPRIGVCIPEGEHHHFPLLREEVSHQVILLDNNEAEIGMAFSHPERTIFQQQHECVEWFNTACSRSRSHVAAGKGTMCWAEQGMLSTFHTHGGYSRCPNFRTSHAECVYEPGSSKKEDCRTGLTPPSQTGTGAIGFGWDKPGHMQYQAKPLETLSVGLAESLRIRLELCILFGETSQHATQQTCHRGVWGGRILIIRRPPTRMQSDCEEPVLVGPSPVMMLVAIFTYFPMTGRRPTPPQWWQSLSHVWGPVPQIFAVSANATTLARSIHSVVWQPGRGNAGKTTPFACRSRGILLDGAALPLRAASPSYSAGTIGVAHDAAVLQMFCHLKCLVAATAEDFVETGLVTPDNDPVKQPTESKLTILQRLCVTFWNLENSRLFVYTVSPKKLQSISLAMVAHEMHPRDSKAWARRSHGSIQVPLLKDRPWTICMLYPSTGSTMGIPAGWQAINAQWSRLWRYATIIHRFLLVPASSSLTNTITGYTSNVALVLTLEGLSRKMKDVGGAAHHIGRLRGKTWQEHSINFGHPQGSASLLRSILGLISFGITLLSLYFFDRFARQGAGRTEGQRQQWCPGNPGPATTTNEGSGIAQDNLDKNRRSSNIDSAVQGTILSRASENETQSVPPSTRPWKLDHHSFLSSGCCLNAWEEHMINVDAGLEGVLEAVDVPTRHKTGPCKRTFDGVRTAIRVPSGRSEARDKMPPRTTTATIPRLHKQAKRRCAAVSGRVSVAGRKVTQGIVPHVGLVLLSLPWAGNLFCASSHDSVGTDMELLLRCSTNAWVNSTCWVVWDLPTSEDLSCWARRTNQSDGD</sequence>
<evidence type="ECO:0000313" key="4">
    <source>
        <dbReference type="Proteomes" id="UP000830671"/>
    </source>
</evidence>
<keyword evidence="4" id="KW-1185">Reference proteome</keyword>
<protein>
    <submittedName>
        <fullName evidence="3">Uncharacterized protein</fullName>
    </submittedName>
</protein>
<proteinExistence type="predicted"/>
<feature type="compositionally biased region" description="Polar residues" evidence="1">
    <location>
        <begin position="1366"/>
        <end position="1384"/>
    </location>
</feature>
<accession>A0A9Q8SGR8</accession>
<dbReference type="RefSeq" id="XP_049138635.1">
    <property type="nucleotide sequence ID" value="XM_049281492.1"/>
</dbReference>
<dbReference type="KEGG" id="clup:CLUP02_02460"/>
<feature type="region of interest" description="Disordered" evidence="1">
    <location>
        <begin position="1363"/>
        <end position="1394"/>
    </location>
</feature>
<evidence type="ECO:0000256" key="2">
    <source>
        <dbReference type="SAM" id="Phobius"/>
    </source>
</evidence>
<name>A0A9Q8SGR8_9PEZI</name>
<evidence type="ECO:0000256" key="1">
    <source>
        <dbReference type="SAM" id="MobiDB-lite"/>
    </source>
</evidence>
<dbReference type="Proteomes" id="UP000830671">
    <property type="component" value="Chromosome 2"/>
</dbReference>
<keyword evidence="2" id="KW-0472">Membrane</keyword>
<dbReference type="EMBL" id="CP019474">
    <property type="protein sequence ID" value="UQC76994.1"/>
    <property type="molecule type" value="Genomic_DNA"/>
</dbReference>